<comment type="function">
    <text evidence="3">Counteracts the endogenous Pycsar antiviral defense system. Phosphodiesterase that enables metal-dependent hydrolysis of host cyclic nucleotide Pycsar defense signals such as cCMP and cUMP.</text>
</comment>
<evidence type="ECO:0000313" key="6">
    <source>
        <dbReference type="EMBL" id="MFD1175251.1"/>
    </source>
</evidence>
<comment type="catalytic activity">
    <reaction evidence="2">
        <text>3',5'-cyclic CMP + H2O = CMP + H(+)</text>
        <dbReference type="Rhea" id="RHEA:72675"/>
        <dbReference type="ChEBI" id="CHEBI:15377"/>
        <dbReference type="ChEBI" id="CHEBI:15378"/>
        <dbReference type="ChEBI" id="CHEBI:58003"/>
        <dbReference type="ChEBI" id="CHEBI:60377"/>
    </reaction>
    <physiologicalReaction direction="left-to-right" evidence="2">
        <dbReference type="Rhea" id="RHEA:72676"/>
    </physiologicalReaction>
</comment>
<evidence type="ECO:0000256" key="2">
    <source>
        <dbReference type="ARBA" id="ARBA00034221"/>
    </source>
</evidence>
<organism evidence="6 7">
    <name type="scientific">Paenibacillus puldeungensis</name>
    <dbReference type="NCBI Taxonomy" id="696536"/>
    <lineage>
        <taxon>Bacteria</taxon>
        <taxon>Bacillati</taxon>
        <taxon>Bacillota</taxon>
        <taxon>Bacilli</taxon>
        <taxon>Bacillales</taxon>
        <taxon>Paenibacillaceae</taxon>
        <taxon>Paenibacillus</taxon>
    </lineage>
</organism>
<sequence length="260" mass="28479">MKIQLIRHATLWLEYGSRKFLIDPMFAKAGANPPVMNSANDRRNPLVPLPMGVAVDQLLHPDAVVVTHLHPDHWDEAAAMLLPKTTPILCQPGDESHFESLGFTRVSPIVNDLEFGRVSLVRTGGQHGTGEIGQMMGSVSGFVFRAPCEPTLYLAGDTIWCEEVIQALDDHHPDVVVVNAGGARFLTGGPITMDDDQIVSLCRHAPDTQVIAVHMDAINHCLVTRSDLRRRLEAEGLTQQVAIPEDGEWVNVTTDHLPAN</sequence>
<gene>
    <name evidence="6" type="ORF">ACFQ3W_02915</name>
</gene>
<evidence type="ECO:0000259" key="5">
    <source>
        <dbReference type="Pfam" id="PF12706"/>
    </source>
</evidence>
<dbReference type="PANTHER" id="PTHR43546:SF9">
    <property type="entry name" value="L-ASCORBATE-6-PHOSPHATE LACTONASE ULAG-RELATED"/>
    <property type="match status" value="1"/>
</dbReference>
<protein>
    <submittedName>
        <fullName evidence="6">MBL fold metallo-hydrolase</fullName>
    </submittedName>
</protein>
<keyword evidence="7" id="KW-1185">Reference proteome</keyword>
<comment type="caution">
    <text evidence="6">The sequence shown here is derived from an EMBL/GenBank/DDBJ whole genome shotgun (WGS) entry which is preliminary data.</text>
</comment>
<evidence type="ECO:0000256" key="3">
    <source>
        <dbReference type="ARBA" id="ARBA00034301"/>
    </source>
</evidence>
<evidence type="ECO:0000256" key="1">
    <source>
        <dbReference type="ARBA" id="ARBA00022801"/>
    </source>
</evidence>
<keyword evidence="1" id="KW-0378">Hydrolase</keyword>
<dbReference type="Gene3D" id="3.60.15.10">
    <property type="entry name" value="Ribonuclease Z/Hydroxyacylglutathione hydrolase-like"/>
    <property type="match status" value="1"/>
</dbReference>
<dbReference type="Pfam" id="PF12706">
    <property type="entry name" value="Lactamase_B_2"/>
    <property type="match status" value="1"/>
</dbReference>
<feature type="domain" description="Metallo-beta-lactamase" evidence="5">
    <location>
        <begin position="18"/>
        <end position="215"/>
    </location>
</feature>
<dbReference type="Proteomes" id="UP001597262">
    <property type="component" value="Unassembled WGS sequence"/>
</dbReference>
<dbReference type="InterPro" id="IPR050114">
    <property type="entry name" value="UPF0173_UPF0282_UlaG_hydrolase"/>
</dbReference>
<proteinExistence type="predicted"/>
<dbReference type="SUPFAM" id="SSF56281">
    <property type="entry name" value="Metallo-hydrolase/oxidoreductase"/>
    <property type="match status" value="1"/>
</dbReference>
<name>A0ABW3RS28_9BACL</name>
<dbReference type="InterPro" id="IPR001279">
    <property type="entry name" value="Metallo-B-lactamas"/>
</dbReference>
<evidence type="ECO:0000313" key="7">
    <source>
        <dbReference type="Proteomes" id="UP001597262"/>
    </source>
</evidence>
<comment type="catalytic activity">
    <reaction evidence="4">
        <text>3',5'-cyclic UMP + H2O = UMP + H(+)</text>
        <dbReference type="Rhea" id="RHEA:70575"/>
        <dbReference type="ChEBI" id="CHEBI:15377"/>
        <dbReference type="ChEBI" id="CHEBI:15378"/>
        <dbReference type="ChEBI" id="CHEBI:57865"/>
        <dbReference type="ChEBI" id="CHEBI:184387"/>
    </reaction>
    <physiologicalReaction direction="left-to-right" evidence="4">
        <dbReference type="Rhea" id="RHEA:70576"/>
    </physiologicalReaction>
</comment>
<dbReference type="RefSeq" id="WP_379316445.1">
    <property type="nucleotide sequence ID" value="NZ_JBHTLM010000002.1"/>
</dbReference>
<dbReference type="EMBL" id="JBHTLM010000002">
    <property type="protein sequence ID" value="MFD1175251.1"/>
    <property type="molecule type" value="Genomic_DNA"/>
</dbReference>
<evidence type="ECO:0000256" key="4">
    <source>
        <dbReference type="ARBA" id="ARBA00048505"/>
    </source>
</evidence>
<accession>A0ABW3RS28</accession>
<reference evidence="7" key="1">
    <citation type="journal article" date="2019" name="Int. J. Syst. Evol. Microbiol.">
        <title>The Global Catalogue of Microorganisms (GCM) 10K type strain sequencing project: providing services to taxonomists for standard genome sequencing and annotation.</title>
        <authorList>
            <consortium name="The Broad Institute Genomics Platform"/>
            <consortium name="The Broad Institute Genome Sequencing Center for Infectious Disease"/>
            <person name="Wu L."/>
            <person name="Ma J."/>
        </authorList>
    </citation>
    <scope>NUCLEOTIDE SEQUENCE [LARGE SCALE GENOMIC DNA]</scope>
    <source>
        <strain evidence="7">CCUG 59189</strain>
    </source>
</reference>
<dbReference type="PANTHER" id="PTHR43546">
    <property type="entry name" value="UPF0173 METAL-DEPENDENT HYDROLASE MJ1163-RELATED"/>
    <property type="match status" value="1"/>
</dbReference>
<dbReference type="InterPro" id="IPR036866">
    <property type="entry name" value="RibonucZ/Hydroxyglut_hydro"/>
</dbReference>